<dbReference type="AlphaFoldDB" id="A0A6A5KQK4"/>
<dbReference type="Proteomes" id="UP000800040">
    <property type="component" value="Unassembled WGS sequence"/>
</dbReference>
<feature type="signal peptide" evidence="2">
    <location>
        <begin position="1"/>
        <end position="18"/>
    </location>
</feature>
<gene>
    <name evidence="3" type="ORF">BDW02DRAFT_595685</name>
</gene>
<organism evidence="3 4">
    <name type="scientific">Decorospora gaudefroyi</name>
    <dbReference type="NCBI Taxonomy" id="184978"/>
    <lineage>
        <taxon>Eukaryota</taxon>
        <taxon>Fungi</taxon>
        <taxon>Dikarya</taxon>
        <taxon>Ascomycota</taxon>
        <taxon>Pezizomycotina</taxon>
        <taxon>Dothideomycetes</taxon>
        <taxon>Pleosporomycetidae</taxon>
        <taxon>Pleosporales</taxon>
        <taxon>Pleosporineae</taxon>
        <taxon>Pleosporaceae</taxon>
        <taxon>Decorospora</taxon>
    </lineage>
</organism>
<proteinExistence type="predicted"/>
<dbReference type="EMBL" id="ML975263">
    <property type="protein sequence ID" value="KAF1837366.1"/>
    <property type="molecule type" value="Genomic_DNA"/>
</dbReference>
<evidence type="ECO:0000313" key="3">
    <source>
        <dbReference type="EMBL" id="KAF1837366.1"/>
    </source>
</evidence>
<feature type="compositionally biased region" description="Polar residues" evidence="1">
    <location>
        <begin position="94"/>
        <end position="103"/>
    </location>
</feature>
<evidence type="ECO:0000313" key="4">
    <source>
        <dbReference type="Proteomes" id="UP000800040"/>
    </source>
</evidence>
<feature type="chain" id="PRO_5025571312" evidence="2">
    <location>
        <begin position="19"/>
        <end position="103"/>
    </location>
</feature>
<accession>A0A6A5KQK4</accession>
<protein>
    <submittedName>
        <fullName evidence="3">Uncharacterized protein</fullName>
    </submittedName>
</protein>
<reference evidence="3" key="1">
    <citation type="submission" date="2020-01" db="EMBL/GenBank/DDBJ databases">
        <authorList>
            <consortium name="DOE Joint Genome Institute"/>
            <person name="Haridas S."/>
            <person name="Albert R."/>
            <person name="Binder M."/>
            <person name="Bloem J."/>
            <person name="Labutti K."/>
            <person name="Salamov A."/>
            <person name="Andreopoulos B."/>
            <person name="Baker S.E."/>
            <person name="Barry K."/>
            <person name="Bills G."/>
            <person name="Bluhm B.H."/>
            <person name="Cannon C."/>
            <person name="Castanera R."/>
            <person name="Culley D.E."/>
            <person name="Daum C."/>
            <person name="Ezra D."/>
            <person name="Gonzalez J.B."/>
            <person name="Henrissat B."/>
            <person name="Kuo A."/>
            <person name="Liang C."/>
            <person name="Lipzen A."/>
            <person name="Lutzoni F."/>
            <person name="Magnuson J."/>
            <person name="Mondo S."/>
            <person name="Nolan M."/>
            <person name="Ohm R."/>
            <person name="Pangilinan J."/>
            <person name="Park H.-J."/>
            <person name="Ramirez L."/>
            <person name="Alfaro M."/>
            <person name="Sun H."/>
            <person name="Tritt A."/>
            <person name="Yoshinaga Y."/>
            <person name="Zwiers L.-H."/>
            <person name="Turgeon B.G."/>
            <person name="Goodwin S.B."/>
            <person name="Spatafora J.W."/>
            <person name="Crous P.W."/>
            <person name="Grigoriev I.V."/>
        </authorList>
    </citation>
    <scope>NUCLEOTIDE SEQUENCE</scope>
    <source>
        <strain evidence="3">P77</strain>
    </source>
</reference>
<feature type="region of interest" description="Disordered" evidence="1">
    <location>
        <begin position="69"/>
        <end position="103"/>
    </location>
</feature>
<keyword evidence="2" id="KW-0732">Signal</keyword>
<sequence>MKSSISLLTLLSVSLVVAAPTPFSVKGPVVTPDTANIVTPITNFGRREAAIVEDIGKRALQLRSELLAASNGQDMNKDNGNAGAQGQGEEKAKNANNNQGART</sequence>
<evidence type="ECO:0000256" key="2">
    <source>
        <dbReference type="SAM" id="SignalP"/>
    </source>
</evidence>
<name>A0A6A5KQK4_9PLEO</name>
<dbReference type="OrthoDB" id="3801275at2759"/>
<feature type="compositionally biased region" description="Polar residues" evidence="1">
    <location>
        <begin position="70"/>
        <end position="84"/>
    </location>
</feature>
<evidence type="ECO:0000256" key="1">
    <source>
        <dbReference type="SAM" id="MobiDB-lite"/>
    </source>
</evidence>
<keyword evidence="4" id="KW-1185">Reference proteome</keyword>